<dbReference type="EMBL" id="OBMR01000003">
    <property type="protein sequence ID" value="SOB96900.1"/>
    <property type="molecule type" value="Genomic_DNA"/>
</dbReference>
<evidence type="ECO:0000313" key="1">
    <source>
        <dbReference type="EMBL" id="SOB96900.1"/>
    </source>
</evidence>
<organism evidence="1 2">
    <name type="scientific">Pseudobutyrivibrio ruminis DSM 9787</name>
    <dbReference type="NCBI Taxonomy" id="1123011"/>
    <lineage>
        <taxon>Bacteria</taxon>
        <taxon>Bacillati</taxon>
        <taxon>Bacillota</taxon>
        <taxon>Clostridia</taxon>
        <taxon>Lachnospirales</taxon>
        <taxon>Lachnospiraceae</taxon>
        <taxon>Pseudobutyrivibrio</taxon>
    </lineage>
</organism>
<gene>
    <name evidence="1" type="ORF">SAMN02910411_1207</name>
</gene>
<dbReference type="Proteomes" id="UP000219563">
    <property type="component" value="Unassembled WGS sequence"/>
</dbReference>
<sequence length="74" mass="8442">MTYKLKKILEADYGCEERPAGYVPQVLVILQDEAGNQIEREVPDADLYKRDINEGDLVYFDEAGQIQKGANEKH</sequence>
<name>A0A285RRW4_9FIRM</name>
<evidence type="ECO:0000313" key="2">
    <source>
        <dbReference type="Proteomes" id="UP000219563"/>
    </source>
</evidence>
<proteinExistence type="predicted"/>
<protein>
    <submittedName>
        <fullName evidence="1">Uncharacterized protein</fullName>
    </submittedName>
</protein>
<reference evidence="1 2" key="1">
    <citation type="submission" date="2017-08" db="EMBL/GenBank/DDBJ databases">
        <authorList>
            <person name="de Groot N.N."/>
        </authorList>
    </citation>
    <scope>NUCLEOTIDE SEQUENCE [LARGE SCALE GENOMIC DNA]</scope>
    <source>
        <strain evidence="1 2">DSM 9787</strain>
    </source>
</reference>
<dbReference type="RefSeq" id="WP_097075823.1">
    <property type="nucleotide sequence ID" value="NZ_OBMR01000003.1"/>
</dbReference>
<accession>A0A285RRW4</accession>
<dbReference type="AlphaFoldDB" id="A0A285RRW4"/>